<dbReference type="Pfam" id="PF01734">
    <property type="entry name" value="Patatin"/>
    <property type="match status" value="1"/>
</dbReference>
<feature type="domain" description="PNPLA" evidence="3">
    <location>
        <begin position="60"/>
        <end position="294"/>
    </location>
</feature>
<evidence type="ECO:0000256" key="2">
    <source>
        <dbReference type="SAM" id="SignalP"/>
    </source>
</evidence>
<feature type="signal peptide" evidence="2">
    <location>
        <begin position="1"/>
        <end position="23"/>
    </location>
</feature>
<dbReference type="KEGG" id="uru:DSM104443_02368"/>
<dbReference type="Gene3D" id="3.40.1090.10">
    <property type="entry name" value="Cytosolic phospholipase A2 catalytic domain"/>
    <property type="match status" value="1"/>
</dbReference>
<organism evidence="4 5">
    <name type="scientific">Usitatibacter rugosus</name>
    <dbReference type="NCBI Taxonomy" id="2732067"/>
    <lineage>
        <taxon>Bacteria</taxon>
        <taxon>Pseudomonadati</taxon>
        <taxon>Pseudomonadota</taxon>
        <taxon>Betaproteobacteria</taxon>
        <taxon>Nitrosomonadales</taxon>
        <taxon>Usitatibacteraceae</taxon>
        <taxon>Usitatibacter</taxon>
    </lineage>
</organism>
<proteinExistence type="predicted"/>
<dbReference type="EMBL" id="CP053069">
    <property type="protein sequence ID" value="QJR11295.1"/>
    <property type="molecule type" value="Genomic_DNA"/>
</dbReference>
<dbReference type="SUPFAM" id="SSF52151">
    <property type="entry name" value="FabD/lysophospholipase-like"/>
    <property type="match status" value="1"/>
</dbReference>
<dbReference type="RefSeq" id="WP_171092530.1">
    <property type="nucleotide sequence ID" value="NZ_CP053069.1"/>
</dbReference>
<evidence type="ECO:0000256" key="1">
    <source>
        <dbReference type="ARBA" id="ARBA00023098"/>
    </source>
</evidence>
<gene>
    <name evidence="4" type="ORF">DSM104443_02368</name>
</gene>
<keyword evidence="2" id="KW-0732">Signal</keyword>
<evidence type="ECO:0000259" key="3">
    <source>
        <dbReference type="Pfam" id="PF01734"/>
    </source>
</evidence>
<sequence length="466" mass="49294">MDTVCLAKAARAVGALAAATALAGCASVARSPPANMPVSSTTPAGMGAPTDLIRPNSIILAFSGGGLRAAAFAHGVLEGLAAVKSGDKDLLDDVALINAVSGSALTAAHFGVFGREGLARFPERVLSPGFEDAMRTSLWSPANLARAIGGGVNGRENFSDVLDNRIFHGATFGDMYRRGRPGIRIQATDLYHRVPFPFIPAIFEVLCSDLSRYSVADAVAASMAVPVVFAPVVLRPYHDRCGPLPSFARDLRVQPESPRSVNAIARAISAYRDPKRERYVKLGDGGLTDNFAVSTLVLSRAIMETPYAPMTQRDAVTIRRLLVVVVDASRGPHGDWIGAEAGPGGFELAVSATDAAVDSAARGAADALGSILLDWQLAVIAYRCSLSPSEVARLGGPADWNCADVKFALANLAIEDLESPWRERVEPIATRLALEPREIEATIEGARRAVLAHPRLQAYLRDRVGP</sequence>
<name>A0A6M4GWB4_9PROT</name>
<evidence type="ECO:0000313" key="5">
    <source>
        <dbReference type="Proteomes" id="UP000501534"/>
    </source>
</evidence>
<reference evidence="4 5" key="1">
    <citation type="submission" date="2020-04" db="EMBL/GenBank/DDBJ databases">
        <title>Usitatibacter rugosus gen. nov., sp. nov. and Usitatibacter palustris sp. nov., novel members of Usitatibacteraceae fam. nov. within the order Nitrosomonadales isolated from soil.</title>
        <authorList>
            <person name="Huber K.J."/>
            <person name="Neumann-Schaal M."/>
            <person name="Geppert A."/>
            <person name="Luckner M."/>
            <person name="Wanner G."/>
            <person name="Overmann J."/>
        </authorList>
    </citation>
    <scope>NUCLEOTIDE SEQUENCE [LARGE SCALE GENOMIC DNA]</scope>
    <source>
        <strain evidence="4 5">0125_3</strain>
    </source>
</reference>
<feature type="chain" id="PRO_5026846880" description="PNPLA domain-containing protein" evidence="2">
    <location>
        <begin position="24"/>
        <end position="466"/>
    </location>
</feature>
<accession>A0A6M4GWB4</accession>
<protein>
    <recommendedName>
        <fullName evidence="3">PNPLA domain-containing protein</fullName>
    </recommendedName>
</protein>
<dbReference type="Proteomes" id="UP000501534">
    <property type="component" value="Chromosome"/>
</dbReference>
<keyword evidence="1" id="KW-0443">Lipid metabolism</keyword>
<evidence type="ECO:0000313" key="4">
    <source>
        <dbReference type="EMBL" id="QJR11295.1"/>
    </source>
</evidence>
<dbReference type="AlphaFoldDB" id="A0A6M4GWB4"/>
<keyword evidence="5" id="KW-1185">Reference proteome</keyword>
<dbReference type="GO" id="GO:0006629">
    <property type="term" value="P:lipid metabolic process"/>
    <property type="evidence" value="ECO:0007669"/>
    <property type="project" value="UniProtKB-KW"/>
</dbReference>
<dbReference type="InterPro" id="IPR002641">
    <property type="entry name" value="PNPLA_dom"/>
</dbReference>
<dbReference type="InterPro" id="IPR016035">
    <property type="entry name" value="Acyl_Trfase/lysoPLipase"/>
</dbReference>